<dbReference type="EMBL" id="WHJH01000072">
    <property type="protein sequence ID" value="NHZ93418.1"/>
    <property type="molecule type" value="Genomic_DNA"/>
</dbReference>
<accession>A0ABX0P311</accession>
<evidence type="ECO:0000313" key="1">
    <source>
        <dbReference type="EMBL" id="NHZ93418.1"/>
    </source>
</evidence>
<dbReference type="InterPro" id="IPR015915">
    <property type="entry name" value="Kelch-typ_b-propeller"/>
</dbReference>
<reference evidence="1 2" key="1">
    <citation type="submission" date="2019-10" db="EMBL/GenBank/DDBJ databases">
        <title>Taxonomy of Antarctic Massilia spp.: description of Massilia rubra sp. nov., Massilia aquatica sp. nov., Massilia mucilaginosa sp. nov., Massilia frigida sp. nov. isolated from streams, lakes and regoliths.</title>
        <authorList>
            <person name="Holochova P."/>
            <person name="Sedlacek I."/>
            <person name="Kralova S."/>
            <person name="Maslanova I."/>
            <person name="Busse H.-J."/>
            <person name="Stankova E."/>
            <person name="Vrbovska V."/>
            <person name="Kovarovic V."/>
            <person name="Bartak M."/>
            <person name="Svec P."/>
            <person name="Pantucek R."/>
        </authorList>
    </citation>
    <scope>NUCLEOTIDE SEQUENCE [LARGE SCALE GENOMIC DNA]</scope>
    <source>
        <strain evidence="1 2">CCM 8733</strain>
    </source>
</reference>
<dbReference type="RefSeq" id="WP_166882103.1">
    <property type="nucleotide sequence ID" value="NZ_WHJH01000072.1"/>
</dbReference>
<sequence length="323" mass="35719">MISKENWEEFFLGYHIYKCAVASKNHFYFVLLELVEGNDISPRKRLVSIIVEDDDEVISCAEYDSEYFDLARLASVQKPTQQAVMVALDGDVAVMGSGFNGFEDSIPLGKPGLPLETSAHAVASIDGYAYVVGAWRSVCRRSALGQWETLADRSSLPKPEKNKFGRSNQGFKVIAGFSSSDIYAGGGEGDLWHYNGEKWNRCAVPTNMYIETICCGGDGLVYVGLQSGSIMQGRNNKWKLVHKGDMTLPFQDMVWFQDKVWCTSDYGIWTIENGKLTDPLLPAEVRSCSGNLSVNDGVMLLAGMYGATVFDGIKWMPLCSELT</sequence>
<proteinExistence type="predicted"/>
<organism evidence="1 2">
    <name type="scientific">Massilia mucilaginosa</name>
    <dbReference type="NCBI Taxonomy" id="2609282"/>
    <lineage>
        <taxon>Bacteria</taxon>
        <taxon>Pseudomonadati</taxon>
        <taxon>Pseudomonadota</taxon>
        <taxon>Betaproteobacteria</taxon>
        <taxon>Burkholderiales</taxon>
        <taxon>Oxalobacteraceae</taxon>
        <taxon>Telluria group</taxon>
        <taxon>Massilia</taxon>
    </lineage>
</organism>
<dbReference type="Proteomes" id="UP000609726">
    <property type="component" value="Unassembled WGS sequence"/>
</dbReference>
<protein>
    <submittedName>
        <fullName evidence="1">Uncharacterized protein</fullName>
    </submittedName>
</protein>
<keyword evidence="2" id="KW-1185">Reference proteome</keyword>
<dbReference type="Gene3D" id="2.120.10.80">
    <property type="entry name" value="Kelch-type beta propeller"/>
    <property type="match status" value="1"/>
</dbReference>
<name>A0ABX0P311_9BURK</name>
<dbReference type="SUPFAM" id="SSF117281">
    <property type="entry name" value="Kelch motif"/>
    <property type="match status" value="1"/>
</dbReference>
<comment type="caution">
    <text evidence="1">The sequence shown here is derived from an EMBL/GenBank/DDBJ whole genome shotgun (WGS) entry which is preliminary data.</text>
</comment>
<gene>
    <name evidence="1" type="ORF">F2P45_31075</name>
</gene>
<evidence type="ECO:0000313" key="2">
    <source>
        <dbReference type="Proteomes" id="UP000609726"/>
    </source>
</evidence>